<dbReference type="EMBL" id="VCPD01000006">
    <property type="protein sequence ID" value="TMV05672.1"/>
    <property type="molecule type" value="Genomic_DNA"/>
</dbReference>
<accession>A0ABY2WUH5</accession>
<evidence type="ECO:0008006" key="3">
    <source>
        <dbReference type="Google" id="ProtNLM"/>
    </source>
</evidence>
<dbReference type="InterPro" id="IPR027417">
    <property type="entry name" value="P-loop_NTPase"/>
</dbReference>
<organism evidence="1 2">
    <name type="scientific">Ruegeria sediminis</name>
    <dbReference type="NCBI Taxonomy" id="2583820"/>
    <lineage>
        <taxon>Bacteria</taxon>
        <taxon>Pseudomonadati</taxon>
        <taxon>Pseudomonadota</taxon>
        <taxon>Alphaproteobacteria</taxon>
        <taxon>Rhodobacterales</taxon>
        <taxon>Roseobacteraceae</taxon>
        <taxon>Ruegeria</taxon>
    </lineage>
</organism>
<reference evidence="1 2" key="1">
    <citation type="submission" date="2019-05" db="EMBL/GenBank/DDBJ databases">
        <title>Ruegeria sp. nov., isolated from tidal flat.</title>
        <authorList>
            <person name="Kim W."/>
        </authorList>
    </citation>
    <scope>NUCLEOTIDE SEQUENCE [LARGE SCALE GENOMIC DNA]</scope>
    <source>
        <strain evidence="1 2">CAU 1488</strain>
    </source>
</reference>
<dbReference type="Proteomes" id="UP001193035">
    <property type="component" value="Unassembled WGS sequence"/>
</dbReference>
<dbReference type="InterPro" id="IPR008868">
    <property type="entry name" value="TniB"/>
</dbReference>
<evidence type="ECO:0000313" key="2">
    <source>
        <dbReference type="Proteomes" id="UP001193035"/>
    </source>
</evidence>
<dbReference type="Gene3D" id="3.40.50.300">
    <property type="entry name" value="P-loop containing nucleotide triphosphate hydrolases"/>
    <property type="match status" value="1"/>
</dbReference>
<gene>
    <name evidence="1" type="ORF">FGK63_16665</name>
</gene>
<evidence type="ECO:0000313" key="1">
    <source>
        <dbReference type="EMBL" id="TMV05672.1"/>
    </source>
</evidence>
<dbReference type="RefSeq" id="WP_138844339.1">
    <property type="nucleotide sequence ID" value="NZ_VCPD01000006.1"/>
</dbReference>
<sequence length="328" mass="36762">MSKFDLPIISQLVRHDFFESVYNEVEQHLAVKDPRNGTIIPLLGPTRIGKSAVANLLKTKTGREVETNASLLPVSDFVFGRIPPKPNDRDIYRAALEAFGLLCRERENTATVRKRLIHTIQQTKVRVIALDECSHCAERGANLSARAAADHLKTIVDETGVTLLLLGLPRFQSIIEGNEQLRDRSTNSIYFLPYDWQKEEDRDAFCGVIYAVLDAIEKGGFAIDFEFDDLVPRLYGASAGRIPVALRMIKSALMGATERRRLDADSFAESARRMQQYPIPPFAFFQGDCPDDVLLIRSYATVMAEAGLHFDAECPDGLRVSWDMRLAS</sequence>
<dbReference type="SUPFAM" id="SSF52540">
    <property type="entry name" value="P-loop containing nucleoside triphosphate hydrolases"/>
    <property type="match status" value="1"/>
</dbReference>
<name>A0ABY2WUH5_9RHOB</name>
<proteinExistence type="predicted"/>
<dbReference type="Pfam" id="PF05621">
    <property type="entry name" value="TniB"/>
    <property type="match status" value="1"/>
</dbReference>
<comment type="caution">
    <text evidence="1">The sequence shown here is derived from an EMBL/GenBank/DDBJ whole genome shotgun (WGS) entry which is preliminary data.</text>
</comment>
<keyword evidence="2" id="KW-1185">Reference proteome</keyword>
<protein>
    <recommendedName>
        <fullName evidence="3">Transposase</fullName>
    </recommendedName>
</protein>